<dbReference type="Proteomes" id="UP001208570">
    <property type="component" value="Unassembled WGS sequence"/>
</dbReference>
<dbReference type="EMBL" id="JAODUP010000168">
    <property type="protein sequence ID" value="KAK2158521.1"/>
    <property type="molecule type" value="Genomic_DNA"/>
</dbReference>
<dbReference type="InterPro" id="IPR052852">
    <property type="entry name" value="SSU_Processome_Comp"/>
</dbReference>
<keyword evidence="3" id="KW-1185">Reference proteome</keyword>
<feature type="region of interest" description="Disordered" evidence="1">
    <location>
        <begin position="64"/>
        <end position="97"/>
    </location>
</feature>
<evidence type="ECO:0000313" key="3">
    <source>
        <dbReference type="Proteomes" id="UP001208570"/>
    </source>
</evidence>
<feature type="compositionally biased region" description="Basic and acidic residues" evidence="1">
    <location>
        <begin position="85"/>
        <end position="96"/>
    </location>
</feature>
<evidence type="ECO:0000313" key="2">
    <source>
        <dbReference type="EMBL" id="KAK2158521.1"/>
    </source>
</evidence>
<comment type="caution">
    <text evidence="2">The sequence shown here is derived from an EMBL/GenBank/DDBJ whole genome shotgun (WGS) entry which is preliminary data.</text>
</comment>
<evidence type="ECO:0000256" key="1">
    <source>
        <dbReference type="SAM" id="MobiDB-lite"/>
    </source>
</evidence>
<name>A0AAD9JSW0_9ANNE</name>
<protein>
    <submittedName>
        <fullName evidence="2">Uncharacterized protein</fullName>
    </submittedName>
</protein>
<accession>A0AAD9JSW0</accession>
<dbReference type="AlphaFoldDB" id="A0AAD9JSW0"/>
<sequence length="428" mass="48613">MASSSSEDEQAVQEDLWQHLSAYLGNVKMFHVNIAIQQLNYSADIYSINWHVIMCPTFDEQISDSNTRKKKPKKSSIRQCCVGDGEARPTDGKRAPTDQILNSVSKVKELTLALKRQNHLCTATDVCRRSQNIRNKMAEVLNKPRLIDSTKVTLSGDQSEMFEDEIGQETEGDDYNAEEYDDADIVSDGEHQTNSVRSSSVTGRSAQLEKFKQVLGITESDFHQIQNDHKKTEDVMHEERVKTVALCKNNRSRPPPTVVVFEDRSSKTKIEKKLRPVLDEEAEVSSGSVFDNSSPTFDLKRARFEVRKFGISGLQGSQKEAGMIDLLVKLGAKPPKKEYMNYKELQQKKKEEQEQVAAKRKLVRFDNSNECMDRSVGFKVIKSSNKKRNRRDHNDVGVVDGQVGSYHQGVQVISKKHLEHLTKNKHKK</sequence>
<proteinExistence type="predicted"/>
<dbReference type="PANTHER" id="PTHR28366:SF1">
    <property type="entry name" value="CHROMOSOME 1 OPEN READING FRAME 131"/>
    <property type="match status" value="1"/>
</dbReference>
<reference evidence="2" key="1">
    <citation type="journal article" date="2023" name="Mol. Biol. Evol.">
        <title>Third-Generation Sequencing Reveals the Adaptive Role of the Epigenome in Three Deep-Sea Polychaetes.</title>
        <authorList>
            <person name="Perez M."/>
            <person name="Aroh O."/>
            <person name="Sun Y."/>
            <person name="Lan Y."/>
            <person name="Juniper S.K."/>
            <person name="Young C.R."/>
            <person name="Angers B."/>
            <person name="Qian P.Y."/>
        </authorList>
    </citation>
    <scope>NUCLEOTIDE SEQUENCE</scope>
    <source>
        <strain evidence="2">P08H-3</strain>
    </source>
</reference>
<dbReference type="PANTHER" id="PTHR28366">
    <property type="entry name" value="CHROMOSOME 1 OPEN READING FRAME 131"/>
    <property type="match status" value="1"/>
</dbReference>
<organism evidence="2 3">
    <name type="scientific">Paralvinella palmiformis</name>
    <dbReference type="NCBI Taxonomy" id="53620"/>
    <lineage>
        <taxon>Eukaryota</taxon>
        <taxon>Metazoa</taxon>
        <taxon>Spiralia</taxon>
        <taxon>Lophotrochozoa</taxon>
        <taxon>Annelida</taxon>
        <taxon>Polychaeta</taxon>
        <taxon>Sedentaria</taxon>
        <taxon>Canalipalpata</taxon>
        <taxon>Terebellida</taxon>
        <taxon>Terebelliformia</taxon>
        <taxon>Alvinellidae</taxon>
        <taxon>Paralvinella</taxon>
    </lineage>
</organism>
<dbReference type="InterPro" id="IPR027973">
    <property type="entry name" value="FSAF1-like"/>
</dbReference>
<dbReference type="Pfam" id="PF15375">
    <property type="entry name" value="FSAF1"/>
    <property type="match status" value="1"/>
</dbReference>
<gene>
    <name evidence="2" type="ORF">LSH36_168g04100</name>
</gene>